<protein>
    <recommendedName>
        <fullName evidence="2">Nudix hydrolase domain-containing protein</fullName>
    </recommendedName>
</protein>
<dbReference type="GO" id="GO:0044715">
    <property type="term" value="F:8-oxo-dGDP phosphatase activity"/>
    <property type="evidence" value="ECO:0007669"/>
    <property type="project" value="TreeGrafter"/>
</dbReference>
<keyword evidence="4" id="KW-1185">Reference proteome</keyword>
<dbReference type="InterPro" id="IPR031804">
    <property type="entry name" value="DUF4743"/>
</dbReference>
<evidence type="ECO:0000259" key="2">
    <source>
        <dbReference type="PROSITE" id="PS51462"/>
    </source>
</evidence>
<dbReference type="InterPro" id="IPR000086">
    <property type="entry name" value="NUDIX_hydrolase_dom"/>
</dbReference>
<comment type="caution">
    <text evidence="3">The sequence shown here is derived from an EMBL/GenBank/DDBJ whole genome shotgun (WGS) entry which is preliminary data.</text>
</comment>
<evidence type="ECO:0000313" key="4">
    <source>
        <dbReference type="Proteomes" id="UP001054857"/>
    </source>
</evidence>
<dbReference type="Pfam" id="PF15916">
    <property type="entry name" value="DUF4743"/>
    <property type="match status" value="1"/>
</dbReference>
<dbReference type="PANTHER" id="PTHR13622">
    <property type="entry name" value="THIAMIN PYROPHOSPHOKINASE"/>
    <property type="match status" value="1"/>
</dbReference>
<reference evidence="3 4" key="1">
    <citation type="journal article" date="2021" name="Sci. Rep.">
        <title>Genome sequencing of the multicellular alga Astrephomene provides insights into convergent evolution of germ-soma differentiation.</title>
        <authorList>
            <person name="Yamashita S."/>
            <person name="Yamamoto K."/>
            <person name="Matsuzaki R."/>
            <person name="Suzuki S."/>
            <person name="Yamaguchi H."/>
            <person name="Hirooka S."/>
            <person name="Minakuchi Y."/>
            <person name="Miyagishima S."/>
            <person name="Kawachi M."/>
            <person name="Toyoda A."/>
            <person name="Nozaki H."/>
        </authorList>
    </citation>
    <scope>NUCLEOTIDE SEQUENCE [LARGE SCALE GENOMIC DNA]</scope>
    <source>
        <strain evidence="3 4">NIES-4017</strain>
    </source>
</reference>
<dbReference type="EMBL" id="BMAR01000018">
    <property type="protein sequence ID" value="GFR47377.1"/>
    <property type="molecule type" value="Genomic_DNA"/>
</dbReference>
<dbReference type="PANTHER" id="PTHR13622:SF8">
    <property type="entry name" value="THIAMIN PYROPHOSPHOKINASE 1"/>
    <property type="match status" value="1"/>
</dbReference>
<dbReference type="AlphaFoldDB" id="A0AAD3HNM3"/>
<gene>
    <name evidence="3" type="ORF">Agub_g9089</name>
</gene>
<dbReference type="Proteomes" id="UP001054857">
    <property type="component" value="Unassembled WGS sequence"/>
</dbReference>
<dbReference type="FunFam" id="3.90.79.10:FF:000019">
    <property type="entry name" value="Thiamin pyrophosphokinase, putative"/>
    <property type="match status" value="1"/>
</dbReference>
<evidence type="ECO:0000313" key="3">
    <source>
        <dbReference type="EMBL" id="GFR47377.1"/>
    </source>
</evidence>
<dbReference type="CDD" id="cd03676">
    <property type="entry name" value="NUDIX_Tnr3_like"/>
    <property type="match status" value="1"/>
</dbReference>
<dbReference type="InterPro" id="IPR015797">
    <property type="entry name" value="NUDIX_hydrolase-like_dom_sf"/>
</dbReference>
<comment type="function">
    <text evidence="1">Probably mediates the hydrolysis of some nucleoside diphosphate derivatives.</text>
</comment>
<name>A0AAD3HNM3_9CHLO</name>
<evidence type="ECO:0000256" key="1">
    <source>
        <dbReference type="ARBA" id="ARBA00003778"/>
    </source>
</evidence>
<dbReference type="Gene3D" id="3.90.79.10">
    <property type="entry name" value="Nucleoside Triphosphate Pyrophosphohydrolase"/>
    <property type="match status" value="1"/>
</dbReference>
<accession>A0AAD3HNM3</accession>
<feature type="domain" description="Nudix hydrolase" evidence="2">
    <location>
        <begin position="175"/>
        <end position="315"/>
    </location>
</feature>
<proteinExistence type="predicted"/>
<dbReference type="Pfam" id="PF00293">
    <property type="entry name" value="NUDIX"/>
    <property type="match status" value="1"/>
</dbReference>
<dbReference type="PROSITE" id="PS51462">
    <property type="entry name" value="NUDIX"/>
    <property type="match status" value="1"/>
</dbReference>
<sequence length="345" mass="37478">MRCLQRQLAKRDPSCCAKRHVRGRPATLRVSSAFITSLGTRPASIAANMPTLDGFLQRIRECNTGMEELPTLTPFVVDGKEVGKLKPRFLEQVKRFPEVFIVEGQSGPSGKVTLTADLDTPEKRSEKVAAVLQQLREEGFITGWRNELYPVVPSFSAAPLLLVERAAATLLGIKAYGVHVNGFVRQPDGGLKLWVARRSMTKPLWPGKLDHIVAGGQPHGLSCAANVLKECEEEAGIPAPLAATARPVGAVSYTTISASGYKPDVLFCYDLELPPDFVPTPLDGEVSEFRLLPVEEVAAIVAGSTEFKSNCNLVIIDFLVRHGYLVPEQEGYLQLVAGLRSGDCS</sequence>
<dbReference type="SUPFAM" id="SSF55811">
    <property type="entry name" value="Nudix"/>
    <property type="match status" value="1"/>
</dbReference>
<organism evidence="3 4">
    <name type="scientific">Astrephomene gubernaculifera</name>
    <dbReference type="NCBI Taxonomy" id="47775"/>
    <lineage>
        <taxon>Eukaryota</taxon>
        <taxon>Viridiplantae</taxon>
        <taxon>Chlorophyta</taxon>
        <taxon>core chlorophytes</taxon>
        <taxon>Chlorophyceae</taxon>
        <taxon>CS clade</taxon>
        <taxon>Chlamydomonadales</taxon>
        <taxon>Astrephomenaceae</taxon>
        <taxon>Astrephomene</taxon>
    </lineage>
</organism>